<dbReference type="Proteomes" id="UP001153642">
    <property type="component" value="Unassembled WGS sequence"/>
</dbReference>
<dbReference type="Pfam" id="PF11322">
    <property type="entry name" value="DUF3124"/>
    <property type="match status" value="1"/>
</dbReference>
<keyword evidence="2" id="KW-1185">Reference proteome</keyword>
<gene>
    <name evidence="1" type="ORF">OSR52_05275</name>
</gene>
<name>A0ABT6FPT7_9FLAO</name>
<proteinExistence type="predicted"/>
<organism evidence="1 2">
    <name type="scientific">Galbibacter pacificus</name>
    <dbReference type="NCBI Taxonomy" id="2996052"/>
    <lineage>
        <taxon>Bacteria</taxon>
        <taxon>Pseudomonadati</taxon>
        <taxon>Bacteroidota</taxon>
        <taxon>Flavobacteriia</taxon>
        <taxon>Flavobacteriales</taxon>
        <taxon>Flavobacteriaceae</taxon>
        <taxon>Galbibacter</taxon>
    </lineage>
</organism>
<sequence>MLIIVFSFSCKQPVEDIHDQDIEMVNWESRNISLPANDSLWVNGQTYLSIYSQIYSYTQHGKHDLTTTVSLRNISSKDSIYITKADYHNEKGALIRSYVKKPVYIAPLETIEIVIAKDDNHGGSGGNFIFDWTVSKNTKAPYFEAVMISTAGQQGLSFTTQGIRVK</sequence>
<dbReference type="RefSeq" id="WP_277899457.1">
    <property type="nucleotide sequence ID" value="NZ_JAPMUA010000002.1"/>
</dbReference>
<comment type="caution">
    <text evidence="1">The sequence shown here is derived from an EMBL/GenBank/DDBJ whole genome shotgun (WGS) entry which is preliminary data.</text>
</comment>
<accession>A0ABT6FPT7</accession>
<dbReference type="EMBL" id="JAPMUA010000002">
    <property type="protein sequence ID" value="MDG3585272.1"/>
    <property type="molecule type" value="Genomic_DNA"/>
</dbReference>
<dbReference type="InterPro" id="IPR021471">
    <property type="entry name" value="DUF3124"/>
</dbReference>
<protein>
    <submittedName>
        <fullName evidence="1">DUF3124 domain-containing protein</fullName>
    </submittedName>
</protein>
<reference evidence="1" key="1">
    <citation type="submission" date="2022-11" db="EMBL/GenBank/DDBJ databases">
        <title>High-quality draft genome sequence of Galbibacter sp. strain CMA-7.</title>
        <authorList>
            <person name="Wei L."/>
            <person name="Dong C."/>
            <person name="Shao Z."/>
        </authorList>
    </citation>
    <scope>NUCLEOTIDE SEQUENCE</scope>
    <source>
        <strain evidence="1">CMA-7</strain>
    </source>
</reference>
<evidence type="ECO:0000313" key="2">
    <source>
        <dbReference type="Proteomes" id="UP001153642"/>
    </source>
</evidence>
<evidence type="ECO:0000313" key="1">
    <source>
        <dbReference type="EMBL" id="MDG3585272.1"/>
    </source>
</evidence>